<dbReference type="GO" id="GO:0031119">
    <property type="term" value="P:tRNA pseudouridine synthesis"/>
    <property type="evidence" value="ECO:0007669"/>
    <property type="project" value="UniProtKB-UniRule"/>
</dbReference>
<dbReference type="GO" id="GO:0160148">
    <property type="term" value="F:tRNA pseudouridine(55) synthase activity"/>
    <property type="evidence" value="ECO:0007669"/>
    <property type="project" value="UniProtKB-EC"/>
</dbReference>
<feature type="region of interest" description="Disordered" evidence="6">
    <location>
        <begin position="1"/>
        <end position="25"/>
    </location>
</feature>
<dbReference type="PANTHER" id="PTHR13767:SF2">
    <property type="entry name" value="PSEUDOURIDYLATE SYNTHASE TRUB1"/>
    <property type="match status" value="1"/>
</dbReference>
<dbReference type="NCBIfam" id="TIGR00431">
    <property type="entry name" value="TruB"/>
    <property type="match status" value="1"/>
</dbReference>
<dbReference type="CDD" id="cd02573">
    <property type="entry name" value="PseudoU_synth_EcTruB"/>
    <property type="match status" value="1"/>
</dbReference>
<feature type="domain" description="tRNA pseudouridine synthase II TruB subfamily 2 C-terminal" evidence="8">
    <location>
        <begin position="267"/>
        <end position="325"/>
    </location>
</feature>
<dbReference type="InterPro" id="IPR032819">
    <property type="entry name" value="TruB_C"/>
</dbReference>
<dbReference type="HAMAP" id="MF_01080">
    <property type="entry name" value="TruB_bact"/>
    <property type="match status" value="1"/>
</dbReference>
<evidence type="ECO:0000256" key="3">
    <source>
        <dbReference type="ARBA" id="ARBA00022694"/>
    </source>
</evidence>
<dbReference type="GO" id="GO:0003723">
    <property type="term" value="F:RNA binding"/>
    <property type="evidence" value="ECO:0007669"/>
    <property type="project" value="InterPro"/>
</dbReference>
<evidence type="ECO:0000256" key="5">
    <source>
        <dbReference type="HAMAP-Rule" id="MF_01080"/>
    </source>
</evidence>
<dbReference type="Pfam" id="PF01509">
    <property type="entry name" value="TruB_N"/>
    <property type="match status" value="1"/>
</dbReference>
<evidence type="ECO:0000256" key="4">
    <source>
        <dbReference type="ARBA" id="ARBA00023235"/>
    </source>
</evidence>
<accession>A0A6N7ZK44</accession>
<keyword evidence="3 5" id="KW-0819">tRNA processing</keyword>
<evidence type="ECO:0000259" key="8">
    <source>
        <dbReference type="Pfam" id="PF09142"/>
    </source>
</evidence>
<evidence type="ECO:0000256" key="1">
    <source>
        <dbReference type="ARBA" id="ARBA00000385"/>
    </source>
</evidence>
<evidence type="ECO:0000313" key="11">
    <source>
        <dbReference type="Proteomes" id="UP000440668"/>
    </source>
</evidence>
<dbReference type="Proteomes" id="UP000440668">
    <property type="component" value="Unassembled WGS sequence"/>
</dbReference>
<evidence type="ECO:0000259" key="7">
    <source>
        <dbReference type="Pfam" id="PF01509"/>
    </source>
</evidence>
<feature type="compositionally biased region" description="Basic and acidic residues" evidence="6">
    <location>
        <begin position="1"/>
        <end position="13"/>
    </location>
</feature>
<dbReference type="GO" id="GO:1990481">
    <property type="term" value="P:mRNA pseudouridine synthesis"/>
    <property type="evidence" value="ECO:0007669"/>
    <property type="project" value="TreeGrafter"/>
</dbReference>
<dbReference type="SUPFAM" id="SSF55120">
    <property type="entry name" value="Pseudouridine synthase"/>
    <property type="match status" value="1"/>
</dbReference>
<feature type="active site" description="Nucleophile" evidence="5">
    <location>
        <position position="57"/>
    </location>
</feature>
<reference evidence="10 11" key="1">
    <citation type="submission" date="2019-11" db="EMBL/GenBank/DDBJ databases">
        <title>Cellulosimicrobium composti sp. nov. isolated from a compost.</title>
        <authorList>
            <person name="Yang Y."/>
        </authorList>
    </citation>
    <scope>NUCLEOTIDE SEQUENCE [LARGE SCALE GENOMIC DNA]</scope>
    <source>
        <strain evidence="10 11">BIT-GX5</strain>
    </source>
</reference>
<dbReference type="AlphaFoldDB" id="A0A6N7ZK44"/>
<dbReference type="SUPFAM" id="SSF88697">
    <property type="entry name" value="PUA domain-like"/>
    <property type="match status" value="1"/>
</dbReference>
<comment type="caution">
    <text evidence="10">The sequence shown here is derived from an EMBL/GenBank/DDBJ whole genome shotgun (WGS) entry which is preliminary data.</text>
</comment>
<evidence type="ECO:0000256" key="6">
    <source>
        <dbReference type="SAM" id="MobiDB-lite"/>
    </source>
</evidence>
<evidence type="ECO:0000313" key="10">
    <source>
        <dbReference type="EMBL" id="MTG89777.1"/>
    </source>
</evidence>
<dbReference type="InterPro" id="IPR015947">
    <property type="entry name" value="PUA-like_sf"/>
</dbReference>
<name>A0A6N7ZK44_9MICO</name>
<dbReference type="InterPro" id="IPR014780">
    <property type="entry name" value="tRNA_psdUridine_synth_TruB"/>
</dbReference>
<dbReference type="InterPro" id="IPR036974">
    <property type="entry name" value="PUA_sf"/>
</dbReference>
<dbReference type="Pfam" id="PF09142">
    <property type="entry name" value="TruB_C"/>
    <property type="match status" value="1"/>
</dbReference>
<dbReference type="InterPro" id="IPR002501">
    <property type="entry name" value="PsdUridine_synth_N"/>
</dbReference>
<comment type="similarity">
    <text evidence="2 5">Belongs to the pseudouridine synthase TruB family. Type 1 subfamily.</text>
</comment>
<evidence type="ECO:0000256" key="2">
    <source>
        <dbReference type="ARBA" id="ARBA00005642"/>
    </source>
</evidence>
<dbReference type="EC" id="5.4.99.25" evidence="5"/>
<dbReference type="PANTHER" id="PTHR13767">
    <property type="entry name" value="TRNA-PSEUDOURIDINE SYNTHASE"/>
    <property type="match status" value="1"/>
</dbReference>
<organism evidence="10 11">
    <name type="scientific">Cellulosimicrobium composti</name>
    <dbReference type="NCBI Taxonomy" id="2672572"/>
    <lineage>
        <taxon>Bacteria</taxon>
        <taxon>Bacillati</taxon>
        <taxon>Actinomycetota</taxon>
        <taxon>Actinomycetes</taxon>
        <taxon>Micrococcales</taxon>
        <taxon>Promicromonosporaceae</taxon>
        <taxon>Cellulosimicrobium</taxon>
    </lineage>
</organism>
<dbReference type="EMBL" id="WMKA01000029">
    <property type="protein sequence ID" value="MTG89777.1"/>
    <property type="molecule type" value="Genomic_DNA"/>
</dbReference>
<sequence length="328" mass="33447">MSARTEGPRDRAPRRPPTAPDGLVVVDKPGGWTSHDVVGRARRLAGTRKVGHAGTLDPMATGVLVLGVGRATKLLTYVVGADKDYDATIRLGAATTTDDAEGELVAAADASGVARADLDRAVADLTGEILQVPSTVSAIKVDGKRAYARARAGEDVALAARPAVVSRFDVLDVRPVAPGEAGLPDDAPPALDVDVAVTVSSGTYVRALARDLGDALGVGGHLTALRRTRVGGYGLDVASTLEDLEAQADRDGVLATLPLADAARATFPVRELTAPEATALSYGQWVPATGAPGTTAAISPAGELVALVEDTRRGGADLARPVLVLAPA</sequence>
<comment type="catalytic activity">
    <reaction evidence="1 5">
        <text>uridine(55) in tRNA = pseudouridine(55) in tRNA</text>
        <dbReference type="Rhea" id="RHEA:42532"/>
        <dbReference type="Rhea" id="RHEA-COMP:10101"/>
        <dbReference type="Rhea" id="RHEA-COMP:10102"/>
        <dbReference type="ChEBI" id="CHEBI:65314"/>
        <dbReference type="ChEBI" id="CHEBI:65315"/>
        <dbReference type="EC" id="5.4.99.25"/>
    </reaction>
</comment>
<dbReference type="RefSeq" id="WP_155099458.1">
    <property type="nucleotide sequence ID" value="NZ_WMKA01000029.1"/>
</dbReference>
<dbReference type="InterPro" id="IPR015225">
    <property type="entry name" value="tRNA_psdUridine_synth_fam2_C"/>
</dbReference>
<proteinExistence type="inferred from homology"/>
<dbReference type="InterPro" id="IPR020103">
    <property type="entry name" value="PsdUridine_synth_cat_dom_sf"/>
</dbReference>
<keyword evidence="4 5" id="KW-0413">Isomerase</keyword>
<dbReference type="Pfam" id="PF16198">
    <property type="entry name" value="TruB_C_2"/>
    <property type="match status" value="1"/>
</dbReference>
<dbReference type="Gene3D" id="3.30.2350.10">
    <property type="entry name" value="Pseudouridine synthase"/>
    <property type="match status" value="1"/>
</dbReference>
<feature type="domain" description="Pseudouridine synthase II N-terminal" evidence="7">
    <location>
        <begin position="42"/>
        <end position="205"/>
    </location>
</feature>
<dbReference type="Gene3D" id="2.30.130.10">
    <property type="entry name" value="PUA domain"/>
    <property type="match status" value="1"/>
</dbReference>
<gene>
    <name evidence="5 10" type="primary">truB</name>
    <name evidence="10" type="ORF">GJV82_12590</name>
</gene>
<protein>
    <recommendedName>
        <fullName evidence="5">tRNA pseudouridine synthase B</fullName>
        <ecNumber evidence="5">5.4.99.25</ecNumber>
    </recommendedName>
    <alternativeName>
        <fullName evidence="5">tRNA pseudouridine(55) synthase</fullName>
        <shortName evidence="5">Psi55 synthase</shortName>
    </alternativeName>
    <alternativeName>
        <fullName evidence="5">tRNA pseudouridylate synthase</fullName>
    </alternativeName>
    <alternativeName>
        <fullName evidence="5">tRNA-uridine isomerase</fullName>
    </alternativeName>
</protein>
<comment type="function">
    <text evidence="5">Responsible for synthesis of pseudouridine from uracil-55 in the psi GC loop of transfer RNAs.</text>
</comment>
<evidence type="ECO:0000259" key="9">
    <source>
        <dbReference type="Pfam" id="PF16198"/>
    </source>
</evidence>
<feature type="domain" description="tRNA pseudouridylate synthase B C-terminal" evidence="9">
    <location>
        <begin position="206"/>
        <end position="247"/>
    </location>
</feature>